<evidence type="ECO:0000256" key="3">
    <source>
        <dbReference type="ARBA" id="ARBA00012784"/>
    </source>
</evidence>
<dbReference type="RefSeq" id="WP_322787114.1">
    <property type="nucleotide sequence ID" value="NZ_AP027363.1"/>
</dbReference>
<comment type="cofactor">
    <cofactor evidence="1">
        <name>Zn(2+)</name>
        <dbReference type="ChEBI" id="CHEBI:29105"/>
    </cofactor>
</comment>
<dbReference type="InterPro" id="IPR032466">
    <property type="entry name" value="Metal_Hydrolase"/>
</dbReference>
<feature type="domain" description="Adenosine deaminase" evidence="8">
    <location>
        <begin position="6"/>
        <end position="328"/>
    </location>
</feature>
<organism evidence="9 10">
    <name type="scientific">Thalassotalea agarivorans</name>
    <name type="common">Thalassomonas agarivorans</name>
    <dbReference type="NCBI Taxonomy" id="349064"/>
    <lineage>
        <taxon>Bacteria</taxon>
        <taxon>Pseudomonadati</taxon>
        <taxon>Pseudomonadota</taxon>
        <taxon>Gammaproteobacteria</taxon>
        <taxon>Alteromonadales</taxon>
        <taxon>Colwelliaceae</taxon>
        <taxon>Thalassotalea</taxon>
    </lineage>
</organism>
<evidence type="ECO:0000256" key="2">
    <source>
        <dbReference type="ARBA" id="ARBA00006676"/>
    </source>
</evidence>
<gene>
    <name evidence="9" type="ORF">SAMN05660429_01459</name>
</gene>
<proteinExistence type="inferred from homology"/>
<evidence type="ECO:0000313" key="9">
    <source>
        <dbReference type="EMBL" id="SET29922.1"/>
    </source>
</evidence>
<dbReference type="EMBL" id="FOHK01000006">
    <property type="protein sequence ID" value="SET29922.1"/>
    <property type="molecule type" value="Genomic_DNA"/>
</dbReference>
<evidence type="ECO:0000313" key="10">
    <source>
        <dbReference type="Proteomes" id="UP000199308"/>
    </source>
</evidence>
<dbReference type="GO" id="GO:0006154">
    <property type="term" value="P:adenosine catabolic process"/>
    <property type="evidence" value="ECO:0007669"/>
    <property type="project" value="TreeGrafter"/>
</dbReference>
<reference evidence="9 10" key="1">
    <citation type="submission" date="2016-10" db="EMBL/GenBank/DDBJ databases">
        <authorList>
            <person name="de Groot N.N."/>
        </authorList>
    </citation>
    <scope>NUCLEOTIDE SEQUENCE [LARGE SCALE GENOMIC DNA]</scope>
    <source>
        <strain evidence="9 10">DSM 19706</strain>
    </source>
</reference>
<comment type="similarity">
    <text evidence="2">Belongs to the metallo-dependent hydrolases superfamily. Adenosine and AMP deaminases family.</text>
</comment>
<dbReference type="PANTHER" id="PTHR11409:SF43">
    <property type="entry name" value="ADENOSINE DEAMINASE"/>
    <property type="match status" value="1"/>
</dbReference>
<keyword evidence="6" id="KW-0862">Zinc</keyword>
<dbReference type="GO" id="GO:0046872">
    <property type="term" value="F:metal ion binding"/>
    <property type="evidence" value="ECO:0007669"/>
    <property type="project" value="UniProtKB-KW"/>
</dbReference>
<dbReference type="NCBIfam" id="TIGR01430">
    <property type="entry name" value="aden_deam"/>
    <property type="match status" value="1"/>
</dbReference>
<keyword evidence="5" id="KW-0378">Hydrolase</keyword>
<dbReference type="SUPFAM" id="SSF51556">
    <property type="entry name" value="Metallo-dependent hydrolases"/>
    <property type="match status" value="1"/>
</dbReference>
<keyword evidence="10" id="KW-1185">Reference proteome</keyword>
<dbReference type="GO" id="GO:0046103">
    <property type="term" value="P:inosine biosynthetic process"/>
    <property type="evidence" value="ECO:0007669"/>
    <property type="project" value="TreeGrafter"/>
</dbReference>
<evidence type="ECO:0000259" key="8">
    <source>
        <dbReference type="Pfam" id="PF00962"/>
    </source>
</evidence>
<dbReference type="FunFam" id="3.20.20.140:FF:000009">
    <property type="entry name" value="Adenosine deaminase"/>
    <property type="match status" value="1"/>
</dbReference>
<dbReference type="PANTHER" id="PTHR11409">
    <property type="entry name" value="ADENOSINE DEAMINASE"/>
    <property type="match status" value="1"/>
</dbReference>
<evidence type="ECO:0000256" key="4">
    <source>
        <dbReference type="ARBA" id="ARBA00022723"/>
    </source>
</evidence>
<dbReference type="EC" id="3.5.4.4" evidence="3"/>
<dbReference type="Pfam" id="PF00962">
    <property type="entry name" value="A_deaminase"/>
    <property type="match status" value="1"/>
</dbReference>
<name>A0A1I0DCF4_THASX</name>
<evidence type="ECO:0000256" key="6">
    <source>
        <dbReference type="ARBA" id="ARBA00022833"/>
    </source>
</evidence>
<keyword evidence="4" id="KW-0479">Metal-binding</keyword>
<keyword evidence="7" id="KW-0546">Nucleotide metabolism</keyword>
<evidence type="ECO:0000256" key="5">
    <source>
        <dbReference type="ARBA" id="ARBA00022801"/>
    </source>
</evidence>
<dbReference type="GO" id="GO:0009117">
    <property type="term" value="P:nucleotide metabolic process"/>
    <property type="evidence" value="ECO:0007669"/>
    <property type="project" value="UniProtKB-KW"/>
</dbReference>
<dbReference type="STRING" id="349064.SAMN05660429_01459"/>
<dbReference type="Proteomes" id="UP000199308">
    <property type="component" value="Unassembled WGS sequence"/>
</dbReference>
<evidence type="ECO:0000256" key="1">
    <source>
        <dbReference type="ARBA" id="ARBA00001947"/>
    </source>
</evidence>
<dbReference type="InterPro" id="IPR001365">
    <property type="entry name" value="A_deaminase_dom"/>
</dbReference>
<accession>A0A1I0DCF4</accession>
<dbReference type="GO" id="GO:0004000">
    <property type="term" value="F:adenosine deaminase activity"/>
    <property type="evidence" value="ECO:0007669"/>
    <property type="project" value="TreeGrafter"/>
</dbReference>
<dbReference type="NCBIfam" id="NF006846">
    <property type="entry name" value="PRK09358.1-1"/>
    <property type="match status" value="1"/>
</dbReference>
<dbReference type="Gene3D" id="3.20.20.140">
    <property type="entry name" value="Metal-dependent hydrolases"/>
    <property type="match status" value="1"/>
</dbReference>
<dbReference type="AlphaFoldDB" id="A0A1I0DCF4"/>
<dbReference type="GO" id="GO:0005829">
    <property type="term" value="C:cytosol"/>
    <property type="evidence" value="ECO:0007669"/>
    <property type="project" value="TreeGrafter"/>
</dbReference>
<dbReference type="InterPro" id="IPR006330">
    <property type="entry name" value="Ado/ade_deaminase"/>
</dbReference>
<protein>
    <recommendedName>
        <fullName evidence="3">adenosine deaminase</fullName>
        <ecNumber evidence="3">3.5.4.4</ecNumber>
    </recommendedName>
</protein>
<evidence type="ECO:0000256" key="7">
    <source>
        <dbReference type="ARBA" id="ARBA00023080"/>
    </source>
</evidence>
<dbReference type="GO" id="GO:0043103">
    <property type="term" value="P:hypoxanthine salvage"/>
    <property type="evidence" value="ECO:0007669"/>
    <property type="project" value="TreeGrafter"/>
</dbReference>
<sequence>MHSYLPLLDLHRHLDGNIRPRTIWALAQKNGIELPANDIDSFLPHVQIQKSEPDLLAFLAKLDWGVAVLKDLDDVKRVAYENIEDAYNAGIDYAELRFSPLYMAMNHHLNPSDVVAAVIDGVEQGKKAFPVECNLIGIMSRTFGYQKCEQELNAILSHRDAFVAIDLAGDELNKPGSLFTPLFDKARKLDLAITVHAGEAAGSDSVWQAITQLGAQRIGHGVAAATDQKLMTFMAENDIAIESCLTSNFQTGTITDLTQHPLPVFLENGIKACLNTDDPAVSGIELVHEYKQAKQWLNLDKDAFEQLQNNSLSVAFLSEHEKQTLMQKPRNLAKEIELY</sequence>